<dbReference type="Gene3D" id="1.10.510.10">
    <property type="entry name" value="Transferase(Phosphotransferase) domain 1"/>
    <property type="match status" value="1"/>
</dbReference>
<evidence type="ECO:0000256" key="4">
    <source>
        <dbReference type="ARBA" id="ARBA00022741"/>
    </source>
</evidence>
<evidence type="ECO:0000256" key="6">
    <source>
        <dbReference type="ARBA" id="ARBA00022840"/>
    </source>
</evidence>
<comment type="catalytic activity">
    <reaction evidence="8">
        <text>L-seryl-[protein] + ATP = O-phospho-L-seryl-[protein] + ADP + H(+)</text>
        <dbReference type="Rhea" id="RHEA:17989"/>
        <dbReference type="Rhea" id="RHEA-COMP:9863"/>
        <dbReference type="Rhea" id="RHEA-COMP:11604"/>
        <dbReference type="ChEBI" id="CHEBI:15378"/>
        <dbReference type="ChEBI" id="CHEBI:29999"/>
        <dbReference type="ChEBI" id="CHEBI:30616"/>
        <dbReference type="ChEBI" id="CHEBI:83421"/>
        <dbReference type="ChEBI" id="CHEBI:456216"/>
        <dbReference type="EC" id="2.7.11.1"/>
    </reaction>
</comment>
<protein>
    <recommendedName>
        <fullName evidence="1">non-specific serine/threonine protein kinase</fullName>
        <ecNumber evidence="1">2.7.11.1</ecNumber>
    </recommendedName>
</protein>
<evidence type="ECO:0000256" key="10">
    <source>
        <dbReference type="SAM" id="MobiDB-lite"/>
    </source>
</evidence>
<dbReference type="Pfam" id="PF00069">
    <property type="entry name" value="Pkinase"/>
    <property type="match status" value="1"/>
</dbReference>
<dbReference type="EMBL" id="JAAHFQ010000579">
    <property type="protein sequence ID" value="NER30529.1"/>
    <property type="molecule type" value="Genomic_DNA"/>
</dbReference>
<accession>A0A6B3NBN9</accession>
<feature type="binding site" evidence="9">
    <location>
        <position position="41"/>
    </location>
    <ligand>
        <name>ATP</name>
        <dbReference type="ChEBI" id="CHEBI:30616"/>
    </ligand>
</feature>
<dbReference type="InterPro" id="IPR017441">
    <property type="entry name" value="Protein_kinase_ATP_BS"/>
</dbReference>
<dbReference type="InterPro" id="IPR008271">
    <property type="entry name" value="Ser/Thr_kinase_AS"/>
</dbReference>
<evidence type="ECO:0000256" key="9">
    <source>
        <dbReference type="PROSITE-ProRule" id="PRU10141"/>
    </source>
</evidence>
<keyword evidence="6 9" id="KW-0067">ATP-binding</keyword>
<evidence type="ECO:0000259" key="11">
    <source>
        <dbReference type="PROSITE" id="PS50011"/>
    </source>
</evidence>
<organism evidence="12">
    <name type="scientific">Symploca sp. SIO1C4</name>
    <dbReference type="NCBI Taxonomy" id="2607765"/>
    <lineage>
        <taxon>Bacteria</taxon>
        <taxon>Bacillati</taxon>
        <taxon>Cyanobacteriota</taxon>
        <taxon>Cyanophyceae</taxon>
        <taxon>Coleofasciculales</taxon>
        <taxon>Coleofasciculaceae</taxon>
        <taxon>Symploca</taxon>
    </lineage>
</organism>
<keyword evidence="4 9" id="KW-0547">Nucleotide-binding</keyword>
<evidence type="ECO:0000256" key="1">
    <source>
        <dbReference type="ARBA" id="ARBA00012513"/>
    </source>
</evidence>
<evidence type="ECO:0000256" key="3">
    <source>
        <dbReference type="ARBA" id="ARBA00022679"/>
    </source>
</evidence>
<dbReference type="PROSITE" id="PS50011">
    <property type="entry name" value="PROTEIN_KINASE_DOM"/>
    <property type="match status" value="1"/>
</dbReference>
<comment type="caution">
    <text evidence="12">The sequence shown here is derived from an EMBL/GenBank/DDBJ whole genome shotgun (WGS) entry which is preliminary data.</text>
</comment>
<feature type="compositionally biased region" description="Polar residues" evidence="10">
    <location>
        <begin position="405"/>
        <end position="426"/>
    </location>
</feature>
<evidence type="ECO:0000256" key="2">
    <source>
        <dbReference type="ARBA" id="ARBA00022527"/>
    </source>
</evidence>
<dbReference type="PANTHER" id="PTHR24363">
    <property type="entry name" value="SERINE/THREONINE PROTEIN KINASE"/>
    <property type="match status" value="1"/>
</dbReference>
<feature type="compositionally biased region" description="Low complexity" evidence="10">
    <location>
        <begin position="359"/>
        <end position="392"/>
    </location>
</feature>
<keyword evidence="3" id="KW-0808">Transferase</keyword>
<dbReference type="PANTHER" id="PTHR24363:SF0">
    <property type="entry name" value="SERINE_THREONINE KINASE LIKE DOMAIN CONTAINING 1"/>
    <property type="match status" value="1"/>
</dbReference>
<feature type="compositionally biased region" description="Low complexity" evidence="10">
    <location>
        <begin position="295"/>
        <end position="306"/>
    </location>
</feature>
<feature type="compositionally biased region" description="Polar residues" evidence="10">
    <location>
        <begin position="348"/>
        <end position="358"/>
    </location>
</feature>
<dbReference type="InterPro" id="IPR000719">
    <property type="entry name" value="Prot_kinase_dom"/>
</dbReference>
<dbReference type="GO" id="GO:0004674">
    <property type="term" value="F:protein serine/threonine kinase activity"/>
    <property type="evidence" value="ECO:0007669"/>
    <property type="project" value="UniProtKB-KW"/>
</dbReference>
<sequence length="625" mass="68307">MTPTLLNNRYRILETLGSGGFGNTFLAEDSYLPSGRKCVIKQLKPVTHNPQAYKLVQERFQREAAVLEELGEGHSQIPRLYAYFSEDERFYLVQEWIEGNTLTEKVQKQGVLDQTEVKEILTSLLSTLIYVHNRRIVHRDIKPDNIIIRQRDQLPVLIDFGAVKEAISTVINSQGNSTASMVIGTPGFMSGEQAAGRPIYASDLYSLGLTAIFLLAGKLPQQLETDTSTGEILWRQQVTGIHSQLATVIDKAIRFHPGDRFTTAREMLQALKSSTSVSEMDTVAVSPGILPKTGNSSNSPARSPNSDTTVPVGNNTPKQGNSPLIMGASIAGGVLVAAVAVGLTLGRSPQVSEPVASSETPVETTPVETTPVETTPVEQAPSARSSDSDPPSTEVVHKTEVPQKQVPSNSLPSSQPSTKPETSVPSLPQIFPKPEAPKPEIEEVAASSPPAKSPVPEPVIESEPVVPPKPILVPKPAPENNNQNYDISKPIPAFAPGTQKRAVEDILGDPTKSSKGLWNTRALLYEDYIPGQVSLGYLFDKSSGRLRQTEVTFSQSVGLETMSQTLEKMMSDNATAEIKQELEAIYQRQSNRYTFKGGRENRLQGVFERNKYDRIYIGIWEADLK</sequence>
<feature type="region of interest" description="Disordered" evidence="10">
    <location>
        <begin position="286"/>
        <end position="320"/>
    </location>
</feature>
<dbReference type="Gene3D" id="3.30.200.20">
    <property type="entry name" value="Phosphorylase Kinase, domain 1"/>
    <property type="match status" value="1"/>
</dbReference>
<feature type="domain" description="Protein kinase" evidence="11">
    <location>
        <begin position="10"/>
        <end position="272"/>
    </location>
</feature>
<name>A0A6B3NBN9_9CYAN</name>
<dbReference type="PROSITE" id="PS00108">
    <property type="entry name" value="PROTEIN_KINASE_ST"/>
    <property type="match status" value="1"/>
</dbReference>
<dbReference type="AlphaFoldDB" id="A0A6B3NBN9"/>
<reference evidence="12" key="1">
    <citation type="submission" date="2019-11" db="EMBL/GenBank/DDBJ databases">
        <title>Genomic insights into an expanded diversity of filamentous marine cyanobacteria reveals the extraordinary biosynthetic potential of Moorea and Okeania.</title>
        <authorList>
            <person name="Ferreira Leao T."/>
            <person name="Wang M."/>
            <person name="Moss N."/>
            <person name="Da Silva R."/>
            <person name="Sanders J."/>
            <person name="Nurk S."/>
            <person name="Gurevich A."/>
            <person name="Humphrey G."/>
            <person name="Reher R."/>
            <person name="Zhu Q."/>
            <person name="Belda-Ferre P."/>
            <person name="Glukhov E."/>
            <person name="Rex R."/>
            <person name="Dorrestein P.C."/>
            <person name="Knight R."/>
            <person name="Pevzner P."/>
            <person name="Gerwick W.H."/>
            <person name="Gerwick L."/>
        </authorList>
    </citation>
    <scope>NUCLEOTIDE SEQUENCE</scope>
    <source>
        <strain evidence="12">SIO1C4</strain>
    </source>
</reference>
<dbReference type="GO" id="GO:0005524">
    <property type="term" value="F:ATP binding"/>
    <property type="evidence" value="ECO:0007669"/>
    <property type="project" value="UniProtKB-UniRule"/>
</dbReference>
<dbReference type="PROSITE" id="PS00107">
    <property type="entry name" value="PROTEIN_KINASE_ATP"/>
    <property type="match status" value="1"/>
</dbReference>
<evidence type="ECO:0000256" key="8">
    <source>
        <dbReference type="ARBA" id="ARBA00048679"/>
    </source>
</evidence>
<keyword evidence="5 12" id="KW-0418">Kinase</keyword>
<dbReference type="InterPro" id="IPR011009">
    <property type="entry name" value="Kinase-like_dom_sf"/>
</dbReference>
<feature type="compositionally biased region" description="Polar residues" evidence="10">
    <location>
        <begin position="307"/>
        <end position="320"/>
    </location>
</feature>
<feature type="region of interest" description="Disordered" evidence="10">
    <location>
        <begin position="348"/>
        <end position="465"/>
    </location>
</feature>
<keyword evidence="2" id="KW-0723">Serine/threonine-protein kinase</keyword>
<dbReference type="SUPFAM" id="SSF56112">
    <property type="entry name" value="Protein kinase-like (PK-like)"/>
    <property type="match status" value="1"/>
</dbReference>
<dbReference type="EC" id="2.7.11.1" evidence="1"/>
<gene>
    <name evidence="12" type="ORF">F6J89_23640</name>
</gene>
<proteinExistence type="predicted"/>
<comment type="catalytic activity">
    <reaction evidence="7">
        <text>L-threonyl-[protein] + ATP = O-phospho-L-threonyl-[protein] + ADP + H(+)</text>
        <dbReference type="Rhea" id="RHEA:46608"/>
        <dbReference type="Rhea" id="RHEA-COMP:11060"/>
        <dbReference type="Rhea" id="RHEA-COMP:11605"/>
        <dbReference type="ChEBI" id="CHEBI:15378"/>
        <dbReference type="ChEBI" id="CHEBI:30013"/>
        <dbReference type="ChEBI" id="CHEBI:30616"/>
        <dbReference type="ChEBI" id="CHEBI:61977"/>
        <dbReference type="ChEBI" id="CHEBI:456216"/>
        <dbReference type="EC" id="2.7.11.1"/>
    </reaction>
</comment>
<evidence type="ECO:0000256" key="7">
    <source>
        <dbReference type="ARBA" id="ARBA00047899"/>
    </source>
</evidence>
<evidence type="ECO:0000256" key="5">
    <source>
        <dbReference type="ARBA" id="ARBA00022777"/>
    </source>
</evidence>
<dbReference type="SMART" id="SM00220">
    <property type="entry name" value="S_TKc"/>
    <property type="match status" value="1"/>
</dbReference>
<dbReference type="CDD" id="cd14014">
    <property type="entry name" value="STKc_PknB_like"/>
    <property type="match status" value="1"/>
</dbReference>
<evidence type="ECO:0000313" key="12">
    <source>
        <dbReference type="EMBL" id="NER30529.1"/>
    </source>
</evidence>